<protein>
    <submittedName>
        <fullName evidence="2">Uncharacterized protein</fullName>
    </submittedName>
</protein>
<dbReference type="Proteomes" id="UP001140949">
    <property type="component" value="Unassembled WGS sequence"/>
</dbReference>
<proteinExistence type="predicted"/>
<name>A0AAX6GC19_IRIPA</name>
<gene>
    <name evidence="2" type="ORF">M6B38_372440</name>
</gene>
<feature type="compositionally biased region" description="Polar residues" evidence="1">
    <location>
        <begin position="164"/>
        <end position="178"/>
    </location>
</feature>
<keyword evidence="3" id="KW-1185">Reference proteome</keyword>
<evidence type="ECO:0000313" key="3">
    <source>
        <dbReference type="Proteomes" id="UP001140949"/>
    </source>
</evidence>
<feature type="region of interest" description="Disordered" evidence="1">
    <location>
        <begin position="118"/>
        <end position="139"/>
    </location>
</feature>
<sequence>MGNYISCTLSIPSSVGGVGAGAAHHHSIKVVLPSGEVLSRGGRHTAAELMLDFPGHFLANSRSLHPARRFSALSADEDLEPGNVYVMFPMQRLSSVVCAADVGRLLLAAGKAARMARVSPAAAPPPPEPAPEEEEEVMERRWKLDEELVAEVRARLSLSRSRKPTLQTIAEENTVSAR</sequence>
<reference evidence="2" key="2">
    <citation type="submission" date="2023-04" db="EMBL/GenBank/DDBJ databases">
        <authorList>
            <person name="Bruccoleri R.E."/>
            <person name="Oakeley E.J."/>
            <person name="Faust A.-M."/>
            <person name="Dessus-Babus S."/>
            <person name="Altorfer M."/>
            <person name="Burckhardt D."/>
            <person name="Oertli M."/>
            <person name="Naumann U."/>
            <person name="Petersen F."/>
            <person name="Wong J."/>
        </authorList>
    </citation>
    <scope>NUCLEOTIDE SEQUENCE</scope>
    <source>
        <strain evidence="2">GSM-AAB239-AS_SAM_17_03QT</strain>
        <tissue evidence="2">Leaf</tissue>
    </source>
</reference>
<evidence type="ECO:0000313" key="2">
    <source>
        <dbReference type="EMBL" id="KAJ6826229.1"/>
    </source>
</evidence>
<organism evidence="2 3">
    <name type="scientific">Iris pallida</name>
    <name type="common">Sweet iris</name>
    <dbReference type="NCBI Taxonomy" id="29817"/>
    <lineage>
        <taxon>Eukaryota</taxon>
        <taxon>Viridiplantae</taxon>
        <taxon>Streptophyta</taxon>
        <taxon>Embryophyta</taxon>
        <taxon>Tracheophyta</taxon>
        <taxon>Spermatophyta</taxon>
        <taxon>Magnoliopsida</taxon>
        <taxon>Liliopsida</taxon>
        <taxon>Asparagales</taxon>
        <taxon>Iridaceae</taxon>
        <taxon>Iridoideae</taxon>
        <taxon>Irideae</taxon>
        <taxon>Iris</taxon>
    </lineage>
</organism>
<dbReference type="Pfam" id="PF14009">
    <property type="entry name" value="PADRE"/>
    <property type="match status" value="1"/>
</dbReference>
<evidence type="ECO:0000256" key="1">
    <source>
        <dbReference type="SAM" id="MobiDB-lite"/>
    </source>
</evidence>
<reference evidence="2" key="1">
    <citation type="journal article" date="2023" name="GigaByte">
        <title>Genome assembly of the bearded iris, Iris pallida Lam.</title>
        <authorList>
            <person name="Bruccoleri R.E."/>
            <person name="Oakeley E.J."/>
            <person name="Faust A.M.E."/>
            <person name="Altorfer M."/>
            <person name="Dessus-Babus S."/>
            <person name="Burckhardt D."/>
            <person name="Oertli M."/>
            <person name="Naumann U."/>
            <person name="Petersen F."/>
            <person name="Wong J."/>
        </authorList>
    </citation>
    <scope>NUCLEOTIDE SEQUENCE</scope>
    <source>
        <strain evidence="2">GSM-AAB239-AS_SAM_17_03QT</strain>
    </source>
</reference>
<accession>A0AAX6GC19</accession>
<dbReference type="InterPro" id="IPR025322">
    <property type="entry name" value="PADRE_dom"/>
</dbReference>
<dbReference type="PANTHER" id="PTHR33052">
    <property type="entry name" value="DUF4228 DOMAIN PROTEIN-RELATED"/>
    <property type="match status" value="1"/>
</dbReference>
<dbReference type="EMBL" id="JANAVB010021000">
    <property type="protein sequence ID" value="KAJ6826229.1"/>
    <property type="molecule type" value="Genomic_DNA"/>
</dbReference>
<comment type="caution">
    <text evidence="2">The sequence shown here is derived from an EMBL/GenBank/DDBJ whole genome shotgun (WGS) entry which is preliminary data.</text>
</comment>
<dbReference type="AlphaFoldDB" id="A0AAX6GC19"/>
<feature type="region of interest" description="Disordered" evidence="1">
    <location>
        <begin position="159"/>
        <end position="178"/>
    </location>
</feature>